<dbReference type="EMBL" id="AP019620">
    <property type="protein sequence ID" value="BBJ46243.1"/>
    <property type="molecule type" value="Genomic_DNA"/>
</dbReference>
<feature type="region of interest" description="Disordered" evidence="1">
    <location>
        <begin position="1"/>
        <end position="59"/>
    </location>
</feature>
<evidence type="ECO:0000313" key="2">
    <source>
        <dbReference type="EMBL" id="BBJ46243.1"/>
    </source>
</evidence>
<evidence type="ECO:0000313" key="3">
    <source>
        <dbReference type="Proteomes" id="UP000463951"/>
    </source>
</evidence>
<gene>
    <name evidence="2" type="ORF">SSPO_089610</name>
</gene>
<protein>
    <submittedName>
        <fullName evidence="2">Uncharacterized protein</fullName>
    </submittedName>
</protein>
<dbReference type="AlphaFoldDB" id="A0A499UW24"/>
<feature type="compositionally biased region" description="Low complexity" evidence="1">
    <location>
        <begin position="41"/>
        <end position="51"/>
    </location>
</feature>
<reference evidence="2 3" key="1">
    <citation type="journal article" date="2020" name="Int. J. Syst. Evol. Microbiol.">
        <title>Reclassification of Streptomyces castelarensis and Streptomyces sporoclivatus as later heterotypic synonyms of Streptomyces antimycoticus.</title>
        <authorList>
            <person name="Komaki H."/>
            <person name="Tamura T."/>
        </authorList>
    </citation>
    <scope>NUCLEOTIDE SEQUENCE [LARGE SCALE GENOMIC DNA]</scope>
    <source>
        <strain evidence="2 3">NBRC 100767</strain>
    </source>
</reference>
<accession>A0A499UW24</accession>
<evidence type="ECO:0000256" key="1">
    <source>
        <dbReference type="SAM" id="MobiDB-lite"/>
    </source>
</evidence>
<proteinExistence type="predicted"/>
<dbReference type="Proteomes" id="UP000463951">
    <property type="component" value="Chromosome"/>
</dbReference>
<organism evidence="2 3">
    <name type="scientific">Streptomyces antimycoticus</name>
    <dbReference type="NCBI Taxonomy" id="68175"/>
    <lineage>
        <taxon>Bacteria</taxon>
        <taxon>Bacillati</taxon>
        <taxon>Actinomycetota</taxon>
        <taxon>Actinomycetes</taxon>
        <taxon>Kitasatosporales</taxon>
        <taxon>Streptomycetaceae</taxon>
        <taxon>Streptomyces</taxon>
        <taxon>Streptomyces violaceusniger group</taxon>
    </lineage>
</organism>
<sequence>MAAGDPQGQALTRTPPKTAPLDNAPWMGCPGGGGLSGRKTSAAAQPSAASAKVRPARRPGTAICGVAESAE</sequence>
<name>A0A499UW24_9ACTN</name>